<reference evidence="3 4" key="1">
    <citation type="journal article" date="2018" name="Nat. Biotechnol.">
        <title>A standardized bacterial taxonomy based on genome phylogeny substantially revises the tree of life.</title>
        <authorList>
            <person name="Parks D.H."/>
            <person name="Chuvochina M."/>
            <person name="Waite D.W."/>
            <person name="Rinke C."/>
            <person name="Skarshewski A."/>
            <person name="Chaumeil P.A."/>
            <person name="Hugenholtz P."/>
        </authorList>
    </citation>
    <scope>NUCLEOTIDE SEQUENCE [LARGE SCALE GENOMIC DNA]</scope>
    <source>
        <strain evidence="3">UBA9015</strain>
    </source>
</reference>
<organism evidence="3 4">
    <name type="scientific">Sphingomonas bacterium</name>
    <dbReference type="NCBI Taxonomy" id="1895847"/>
    <lineage>
        <taxon>Bacteria</taxon>
        <taxon>Pseudomonadati</taxon>
        <taxon>Pseudomonadota</taxon>
        <taxon>Alphaproteobacteria</taxon>
        <taxon>Sphingomonadales</taxon>
        <taxon>Sphingomonadaceae</taxon>
        <taxon>Sphingomonas</taxon>
    </lineage>
</organism>
<dbReference type="Proteomes" id="UP000262699">
    <property type="component" value="Unassembled WGS sequence"/>
</dbReference>
<comment type="similarity">
    <text evidence="1 2">Belongs to the CutC family.</text>
</comment>
<protein>
    <recommendedName>
        <fullName evidence="2">PF03932 family protein CutC</fullName>
    </recommendedName>
</protein>
<dbReference type="Pfam" id="PF03932">
    <property type="entry name" value="CutC"/>
    <property type="match status" value="1"/>
</dbReference>
<dbReference type="PANTHER" id="PTHR12598:SF0">
    <property type="entry name" value="COPPER HOMEOSTASIS PROTEIN CUTC HOMOLOG"/>
    <property type="match status" value="1"/>
</dbReference>
<evidence type="ECO:0000256" key="2">
    <source>
        <dbReference type="HAMAP-Rule" id="MF_00795"/>
    </source>
</evidence>
<evidence type="ECO:0000256" key="1">
    <source>
        <dbReference type="ARBA" id="ARBA00007768"/>
    </source>
</evidence>
<dbReference type="InterPro" id="IPR005627">
    <property type="entry name" value="CutC-like"/>
</dbReference>
<dbReference type="EMBL" id="DOYJ01000310">
    <property type="protein sequence ID" value="HCB76702.1"/>
    <property type="molecule type" value="Genomic_DNA"/>
</dbReference>
<dbReference type="GO" id="GO:0005507">
    <property type="term" value="F:copper ion binding"/>
    <property type="evidence" value="ECO:0007669"/>
    <property type="project" value="TreeGrafter"/>
</dbReference>
<dbReference type="InterPro" id="IPR036822">
    <property type="entry name" value="CutC-like_dom_sf"/>
</dbReference>
<dbReference type="AlphaFoldDB" id="A0A3D0WDK4"/>
<keyword evidence="2" id="KW-0963">Cytoplasm</keyword>
<gene>
    <name evidence="2" type="primary">cutC</name>
    <name evidence="3" type="ORF">DEP91_11120</name>
</gene>
<sequence length="245" mass="24333">MAILEICVESLAGARTALAAGADRLELCAALAVGGLTPTPALVALVSAAAAAEGRRVHAMVRPRAGDFAYTADERDLIAAEMRATIAAGADGLVFGAAIGDRPDIETLGWFAATARALRPDIDLTLHRAVDLLADPVDAVEPAAALGYHRILSSGGARGAADGIETPTRMTARAAGRIAIMPGAGVRAGNAAAILAATGAKEIHSSASAPAASDPRLVALGFAAADARTTSGDAVAALRASIDAG</sequence>
<dbReference type="HAMAP" id="MF_00795">
    <property type="entry name" value="CutC"/>
    <property type="match status" value="1"/>
</dbReference>
<comment type="caution">
    <text evidence="3">The sequence shown here is derived from an EMBL/GenBank/DDBJ whole genome shotgun (WGS) entry which is preliminary data.</text>
</comment>
<proteinExistence type="inferred from homology"/>
<evidence type="ECO:0000313" key="4">
    <source>
        <dbReference type="Proteomes" id="UP000262699"/>
    </source>
</evidence>
<comment type="subcellular location">
    <subcellularLocation>
        <location evidence="2">Cytoplasm</location>
    </subcellularLocation>
</comment>
<evidence type="ECO:0000313" key="3">
    <source>
        <dbReference type="EMBL" id="HCB76702.1"/>
    </source>
</evidence>
<dbReference type="SUPFAM" id="SSF110395">
    <property type="entry name" value="CutC-like"/>
    <property type="match status" value="1"/>
</dbReference>
<dbReference type="GO" id="GO:0005737">
    <property type="term" value="C:cytoplasm"/>
    <property type="evidence" value="ECO:0007669"/>
    <property type="project" value="UniProtKB-SubCell"/>
</dbReference>
<accession>A0A3D0WDK4</accession>
<dbReference type="PANTHER" id="PTHR12598">
    <property type="entry name" value="COPPER HOMEOSTASIS PROTEIN CUTC"/>
    <property type="match status" value="1"/>
</dbReference>
<name>A0A3D0WDK4_9SPHN</name>
<dbReference type="Gene3D" id="3.20.20.380">
    <property type="entry name" value="Copper homeostasis (CutC) domain"/>
    <property type="match status" value="1"/>
</dbReference>
<comment type="caution">
    <text evidence="2">Once thought to be involved in copper homeostasis, experiments in E.coli have shown this is not the case.</text>
</comment>